<evidence type="ECO:0000256" key="7">
    <source>
        <dbReference type="ARBA" id="ARBA00022848"/>
    </source>
</evidence>
<feature type="domain" description="3-oxo-5-alpha-steroid 4-dehydrogenase C-terminal" evidence="15">
    <location>
        <begin position="155"/>
        <end position="198"/>
    </location>
</feature>
<evidence type="ECO:0000256" key="2">
    <source>
        <dbReference type="ARBA" id="ARBA00004524"/>
    </source>
</evidence>
<keyword evidence="7" id="KW-0492">Microsome</keyword>
<feature type="transmembrane region" description="Helical" evidence="14">
    <location>
        <begin position="98"/>
        <end position="118"/>
    </location>
</feature>
<feature type="transmembrane region" description="Helical" evidence="14">
    <location>
        <begin position="130"/>
        <end position="150"/>
    </location>
</feature>
<evidence type="ECO:0000256" key="4">
    <source>
        <dbReference type="ARBA" id="ARBA00022692"/>
    </source>
</evidence>
<keyword evidence="4 14" id="KW-0812">Transmembrane</keyword>
<feature type="transmembrane region" description="Helical" evidence="14">
    <location>
        <begin position="59"/>
        <end position="78"/>
    </location>
</feature>
<feature type="transmembrane region" description="Helical" evidence="14">
    <location>
        <begin position="156"/>
        <end position="174"/>
    </location>
</feature>
<keyword evidence="11" id="KW-0443">Lipid metabolism</keyword>
<evidence type="ECO:0000313" key="17">
    <source>
        <dbReference type="Proteomes" id="UP000826234"/>
    </source>
</evidence>
<protein>
    <recommendedName>
        <fullName evidence="15">3-oxo-5-alpha-steroid 4-dehydrogenase C-terminal domain-containing protein</fullName>
    </recommendedName>
</protein>
<evidence type="ECO:0000256" key="6">
    <source>
        <dbReference type="ARBA" id="ARBA00022824"/>
    </source>
</evidence>
<keyword evidence="6" id="KW-0256">Endoplasmic reticulum</keyword>
<sequence>MDPPRGGGREKEEKEEEEEEERRPALPPSLRPPGAAAMGVSSAWLAALSGPEEARLLEVLSYALVGCMALAVPLANAVGIPYGRYTSPHFGCPVPATLAWAVQEAPAFLVPLALALSGHGARLGDWPNRILLGLFLGHYAYRAFIFPFLIRGGKPTPLLTCSLAFIFCMYNGYLQGRSLTNYAEYPSNWLTDPRFILG</sequence>
<dbReference type="InterPro" id="IPR001104">
    <property type="entry name" value="3-oxo-5_a-steroid_4-DH_C"/>
</dbReference>
<dbReference type="EMBL" id="JAIPUX010005289">
    <property type="protein sequence ID" value="KAH0618042.1"/>
    <property type="molecule type" value="Genomic_DNA"/>
</dbReference>
<reference evidence="16 17" key="1">
    <citation type="journal article" date="2022" name="Gigascience">
        <title>A chromosome-level genome assembly and annotation of the desert horned lizard, Phrynosoma platyrhinos, provides insight into chromosomal rearrangements among reptiles.</title>
        <authorList>
            <person name="Koochekian N."/>
            <person name="Ascanio A."/>
            <person name="Farleigh K."/>
            <person name="Card D.C."/>
            <person name="Schield D.R."/>
            <person name="Castoe T.A."/>
            <person name="Jezkova T."/>
        </authorList>
    </citation>
    <scope>NUCLEOTIDE SEQUENCE [LARGE SCALE GENOMIC DNA]</scope>
    <source>
        <strain evidence="16">NK-2021</strain>
    </source>
</reference>
<name>A0ABQ7SL17_PHRPL</name>
<dbReference type="PANTHER" id="PTHR10556:SF57">
    <property type="entry name" value="3-OXO-5-ALPHA-STEROID 4-DEHYDROGENASE 1"/>
    <property type="match status" value="1"/>
</dbReference>
<comment type="similarity">
    <text evidence="3">Belongs to the steroid 5-alpha reductase family.</text>
</comment>
<keyword evidence="8" id="KW-0521">NADP</keyword>
<evidence type="ECO:0000256" key="13">
    <source>
        <dbReference type="SAM" id="MobiDB-lite"/>
    </source>
</evidence>
<evidence type="ECO:0000259" key="15">
    <source>
        <dbReference type="Pfam" id="PF02544"/>
    </source>
</evidence>
<proteinExistence type="inferred from homology"/>
<keyword evidence="17" id="KW-1185">Reference proteome</keyword>
<evidence type="ECO:0000256" key="3">
    <source>
        <dbReference type="ARBA" id="ARBA00007742"/>
    </source>
</evidence>
<evidence type="ECO:0000256" key="5">
    <source>
        <dbReference type="ARBA" id="ARBA00022782"/>
    </source>
</evidence>
<keyword evidence="5" id="KW-0221">Differentiation</keyword>
<dbReference type="InterPro" id="IPR039357">
    <property type="entry name" value="SRD5A/TECR"/>
</dbReference>
<keyword evidence="9 14" id="KW-1133">Transmembrane helix</keyword>
<feature type="region of interest" description="Disordered" evidence="13">
    <location>
        <begin position="1"/>
        <end position="34"/>
    </location>
</feature>
<evidence type="ECO:0000256" key="12">
    <source>
        <dbReference type="ARBA" id="ARBA00023136"/>
    </source>
</evidence>
<evidence type="ECO:0000256" key="11">
    <source>
        <dbReference type="ARBA" id="ARBA00023098"/>
    </source>
</evidence>
<evidence type="ECO:0000256" key="8">
    <source>
        <dbReference type="ARBA" id="ARBA00022857"/>
    </source>
</evidence>
<accession>A0ABQ7SL17</accession>
<comment type="subcellular location">
    <subcellularLocation>
        <location evidence="1">Endoplasmic reticulum membrane</location>
        <topology evidence="1">Multi-pass membrane protein</topology>
    </subcellularLocation>
    <subcellularLocation>
        <location evidence="2">Microsome membrane</location>
    </subcellularLocation>
</comment>
<organism evidence="16 17">
    <name type="scientific">Phrynosoma platyrhinos</name>
    <name type="common">Desert horned lizard</name>
    <dbReference type="NCBI Taxonomy" id="52577"/>
    <lineage>
        <taxon>Eukaryota</taxon>
        <taxon>Metazoa</taxon>
        <taxon>Chordata</taxon>
        <taxon>Craniata</taxon>
        <taxon>Vertebrata</taxon>
        <taxon>Euteleostomi</taxon>
        <taxon>Lepidosauria</taxon>
        <taxon>Squamata</taxon>
        <taxon>Bifurcata</taxon>
        <taxon>Unidentata</taxon>
        <taxon>Episquamata</taxon>
        <taxon>Toxicofera</taxon>
        <taxon>Iguania</taxon>
        <taxon>Phrynosomatidae</taxon>
        <taxon>Phrynosomatinae</taxon>
        <taxon>Phrynosoma</taxon>
    </lineage>
</organism>
<evidence type="ECO:0000256" key="1">
    <source>
        <dbReference type="ARBA" id="ARBA00004477"/>
    </source>
</evidence>
<gene>
    <name evidence="16" type="ORF">JD844_016992</name>
</gene>
<evidence type="ECO:0000256" key="9">
    <source>
        <dbReference type="ARBA" id="ARBA00022989"/>
    </source>
</evidence>
<evidence type="ECO:0000256" key="10">
    <source>
        <dbReference type="ARBA" id="ARBA00023002"/>
    </source>
</evidence>
<comment type="caution">
    <text evidence="16">The sequence shown here is derived from an EMBL/GenBank/DDBJ whole genome shotgun (WGS) entry which is preliminary data.</text>
</comment>
<dbReference type="PANTHER" id="PTHR10556">
    <property type="entry name" value="3-OXO-5-ALPHA-STEROID 4-DEHYDROGENASE"/>
    <property type="match status" value="1"/>
</dbReference>
<dbReference type="Proteomes" id="UP000826234">
    <property type="component" value="Unassembled WGS sequence"/>
</dbReference>
<keyword evidence="10" id="KW-0560">Oxidoreductase</keyword>
<keyword evidence="12 14" id="KW-0472">Membrane</keyword>
<evidence type="ECO:0000313" key="16">
    <source>
        <dbReference type="EMBL" id="KAH0618042.1"/>
    </source>
</evidence>
<evidence type="ECO:0000256" key="14">
    <source>
        <dbReference type="SAM" id="Phobius"/>
    </source>
</evidence>
<dbReference type="Pfam" id="PF02544">
    <property type="entry name" value="Steroid_dh"/>
    <property type="match status" value="1"/>
</dbReference>